<gene>
    <name evidence="11" type="ORF">BCV69DRAFT_252879</name>
</gene>
<reference evidence="11 12" key="1">
    <citation type="journal article" date="2018" name="Mol. Biol. Evol.">
        <title>Broad Genomic Sampling Reveals a Smut Pathogenic Ancestry of the Fungal Clade Ustilaginomycotina.</title>
        <authorList>
            <person name="Kijpornyongpan T."/>
            <person name="Mondo S.J."/>
            <person name="Barry K."/>
            <person name="Sandor L."/>
            <person name="Lee J."/>
            <person name="Lipzen A."/>
            <person name="Pangilinan J."/>
            <person name="LaButti K."/>
            <person name="Hainaut M."/>
            <person name="Henrissat B."/>
            <person name="Grigoriev I.V."/>
            <person name="Spatafora J.W."/>
            <person name="Aime M.C."/>
        </authorList>
    </citation>
    <scope>NUCLEOTIDE SEQUENCE [LARGE SCALE GENOMIC DNA]</scope>
    <source>
        <strain evidence="11 12">MCA 4718</strain>
    </source>
</reference>
<dbReference type="PROSITE" id="PS50850">
    <property type="entry name" value="MFS"/>
    <property type="match status" value="1"/>
</dbReference>
<evidence type="ECO:0000256" key="7">
    <source>
        <dbReference type="ARBA" id="ARBA00049119"/>
    </source>
</evidence>
<dbReference type="GO" id="GO:0016020">
    <property type="term" value="C:membrane"/>
    <property type="evidence" value="ECO:0007669"/>
    <property type="project" value="UniProtKB-SubCell"/>
</dbReference>
<dbReference type="PROSITE" id="PS00216">
    <property type="entry name" value="SUGAR_TRANSPORT_1"/>
    <property type="match status" value="1"/>
</dbReference>
<feature type="transmembrane region" description="Helical" evidence="9">
    <location>
        <begin position="362"/>
        <end position="384"/>
    </location>
</feature>
<dbReference type="AlphaFoldDB" id="A0A316U1X8"/>
<dbReference type="Pfam" id="PF00083">
    <property type="entry name" value="Sugar_tr"/>
    <property type="match status" value="1"/>
</dbReference>
<evidence type="ECO:0000256" key="9">
    <source>
        <dbReference type="SAM" id="Phobius"/>
    </source>
</evidence>
<feature type="transmembrane region" description="Helical" evidence="9">
    <location>
        <begin position="404"/>
        <end position="428"/>
    </location>
</feature>
<evidence type="ECO:0000256" key="2">
    <source>
        <dbReference type="ARBA" id="ARBA00010992"/>
    </source>
</evidence>
<name>A0A316U1X8_9BASI</name>
<dbReference type="RefSeq" id="XP_025345593.1">
    <property type="nucleotide sequence ID" value="XM_025490491.1"/>
</dbReference>
<dbReference type="PANTHER" id="PTHR48022">
    <property type="entry name" value="PLASTIDIC GLUCOSE TRANSPORTER 4"/>
    <property type="match status" value="1"/>
</dbReference>
<evidence type="ECO:0000313" key="12">
    <source>
        <dbReference type="Proteomes" id="UP000245942"/>
    </source>
</evidence>
<evidence type="ECO:0000259" key="10">
    <source>
        <dbReference type="PROSITE" id="PS50850"/>
    </source>
</evidence>
<evidence type="ECO:0000256" key="3">
    <source>
        <dbReference type="ARBA" id="ARBA00022448"/>
    </source>
</evidence>
<dbReference type="InterPro" id="IPR003663">
    <property type="entry name" value="Sugar/inositol_transpt"/>
</dbReference>
<evidence type="ECO:0000256" key="6">
    <source>
        <dbReference type="ARBA" id="ARBA00023136"/>
    </source>
</evidence>
<evidence type="ECO:0000256" key="8">
    <source>
        <dbReference type="RuleBase" id="RU003346"/>
    </source>
</evidence>
<dbReference type="GeneID" id="37012225"/>
<protein>
    <submittedName>
        <fullName evidence="11">Putative monosaccharide transporter</fullName>
    </submittedName>
</protein>
<feature type="transmembrane region" description="Helical" evidence="9">
    <location>
        <begin position="313"/>
        <end position="329"/>
    </location>
</feature>
<proteinExistence type="inferred from homology"/>
<feature type="transmembrane region" description="Helical" evidence="9">
    <location>
        <begin position="20"/>
        <end position="46"/>
    </location>
</feature>
<evidence type="ECO:0000313" key="11">
    <source>
        <dbReference type="EMBL" id="PWN18433.1"/>
    </source>
</evidence>
<dbReference type="InterPro" id="IPR020846">
    <property type="entry name" value="MFS_dom"/>
</dbReference>
<keyword evidence="12" id="KW-1185">Reference proteome</keyword>
<dbReference type="InterPro" id="IPR036259">
    <property type="entry name" value="MFS_trans_sf"/>
</dbReference>
<feature type="transmembrane region" description="Helical" evidence="9">
    <location>
        <begin position="440"/>
        <end position="460"/>
    </location>
</feature>
<dbReference type="EMBL" id="KZ819336">
    <property type="protein sequence ID" value="PWN18433.1"/>
    <property type="molecule type" value="Genomic_DNA"/>
</dbReference>
<evidence type="ECO:0000256" key="1">
    <source>
        <dbReference type="ARBA" id="ARBA00004141"/>
    </source>
</evidence>
<keyword evidence="3 8" id="KW-0813">Transport</keyword>
<comment type="subcellular location">
    <subcellularLocation>
        <location evidence="1">Membrane</location>
        <topology evidence="1">Multi-pass membrane protein</topology>
    </subcellularLocation>
</comment>
<dbReference type="NCBIfam" id="TIGR00879">
    <property type="entry name" value="SP"/>
    <property type="match status" value="1"/>
</dbReference>
<dbReference type="InterPro" id="IPR050360">
    <property type="entry name" value="MFS_Sugar_Transporters"/>
</dbReference>
<sequence>MAGRGDIPEEVPSKVTTRCLLLMMTICAGGFLFGYDIGVISGVLIMRDFVLRFGGSETMPGSNTWSLPDHTISVLNATLSAGTFFGALLQAPISDYIGRQRSMIIWAVSFTVGAVIQVSTDTSIPQFIVGRVFAGLGVGALSGLCPLYLGETAPKAIRGMMVSGYQLLIIFGIALSYGIGWASHTAEYSSASWRIPVGMQMLWGLILIVLVTMLPESPRWNLQRGDVLKARETMASMRGFKLIDTPEGPRGDAALEDELAEMEQFISAEREAFAGTNYFTAYLRCFSREKQLWRRTLQGMLVQTFQQLNGQNFYYYYGPVFFQSAAVSLDSYQIQFILGAVSLLATVPALITVEKVGRRNSLLVGSVGCATCAFIVAFVGHFSLAPSGTPPDALTSAQKSAGGAFIAFAVIHLVFFSTFWGPVPWIYLSESFPQSTRAKCISLGAASNWFWNFMLSYFSPGLNSKYSTYILLIFGSITYTAGIFVYFCLPEVKGLSLEQVDYMYESGAANKAWTTSKWIPPIGDTNRGTLGGGRKRVVGNQIGPNNA</sequence>
<evidence type="ECO:0000256" key="5">
    <source>
        <dbReference type="ARBA" id="ARBA00022989"/>
    </source>
</evidence>
<dbReference type="Gene3D" id="1.20.1250.20">
    <property type="entry name" value="MFS general substrate transporter like domains"/>
    <property type="match status" value="1"/>
</dbReference>
<comment type="catalytic activity">
    <reaction evidence="7">
        <text>myo-inositol(out) + H(+)(out) = myo-inositol(in) + H(+)(in)</text>
        <dbReference type="Rhea" id="RHEA:60364"/>
        <dbReference type="ChEBI" id="CHEBI:15378"/>
        <dbReference type="ChEBI" id="CHEBI:17268"/>
    </reaction>
</comment>
<evidence type="ECO:0000256" key="4">
    <source>
        <dbReference type="ARBA" id="ARBA00022692"/>
    </source>
</evidence>
<dbReference type="OrthoDB" id="2241241at2759"/>
<dbReference type="PANTHER" id="PTHR48022:SF91">
    <property type="entry name" value="MAJOR FACILITATOR SUPERFAMILY (MFS) PROFILE DOMAIN-CONTAINING PROTEIN-RELATED"/>
    <property type="match status" value="1"/>
</dbReference>
<feature type="transmembrane region" description="Helical" evidence="9">
    <location>
        <begin position="335"/>
        <end position="353"/>
    </location>
</feature>
<dbReference type="SUPFAM" id="SSF103473">
    <property type="entry name" value="MFS general substrate transporter"/>
    <property type="match status" value="1"/>
</dbReference>
<dbReference type="STRING" id="1684307.A0A316U1X8"/>
<feature type="transmembrane region" description="Helical" evidence="9">
    <location>
        <begin position="162"/>
        <end position="183"/>
    </location>
</feature>
<dbReference type="InterPro" id="IPR005829">
    <property type="entry name" value="Sugar_transporter_CS"/>
</dbReference>
<feature type="transmembrane region" description="Helical" evidence="9">
    <location>
        <begin position="72"/>
        <end position="91"/>
    </location>
</feature>
<dbReference type="InterPro" id="IPR005828">
    <property type="entry name" value="MFS_sugar_transport-like"/>
</dbReference>
<keyword evidence="5 9" id="KW-1133">Transmembrane helix</keyword>
<feature type="transmembrane region" description="Helical" evidence="9">
    <location>
        <begin position="195"/>
        <end position="214"/>
    </location>
</feature>
<dbReference type="PROSITE" id="PS00217">
    <property type="entry name" value="SUGAR_TRANSPORT_2"/>
    <property type="match status" value="1"/>
</dbReference>
<dbReference type="PRINTS" id="PR00171">
    <property type="entry name" value="SUGRTRNSPORT"/>
</dbReference>
<dbReference type="Proteomes" id="UP000245942">
    <property type="component" value="Unassembled WGS sequence"/>
</dbReference>
<accession>A0A316U1X8</accession>
<feature type="domain" description="Major facilitator superfamily (MFS) profile" evidence="10">
    <location>
        <begin position="22"/>
        <end position="493"/>
    </location>
</feature>
<comment type="similarity">
    <text evidence="2 8">Belongs to the major facilitator superfamily. Sugar transporter (TC 2.A.1.1) family.</text>
</comment>
<dbReference type="GO" id="GO:0005351">
    <property type="term" value="F:carbohydrate:proton symporter activity"/>
    <property type="evidence" value="ECO:0007669"/>
    <property type="project" value="TreeGrafter"/>
</dbReference>
<keyword evidence="4 9" id="KW-0812">Transmembrane</keyword>
<keyword evidence="6 9" id="KW-0472">Membrane</keyword>
<feature type="transmembrane region" description="Helical" evidence="9">
    <location>
        <begin position="466"/>
        <end position="489"/>
    </location>
</feature>
<feature type="transmembrane region" description="Helical" evidence="9">
    <location>
        <begin position="103"/>
        <end position="120"/>
    </location>
</feature>
<feature type="transmembrane region" description="Helical" evidence="9">
    <location>
        <begin position="132"/>
        <end position="150"/>
    </location>
</feature>
<organism evidence="11 12">
    <name type="scientific">Pseudomicrostroma glucosiphilum</name>
    <dbReference type="NCBI Taxonomy" id="1684307"/>
    <lineage>
        <taxon>Eukaryota</taxon>
        <taxon>Fungi</taxon>
        <taxon>Dikarya</taxon>
        <taxon>Basidiomycota</taxon>
        <taxon>Ustilaginomycotina</taxon>
        <taxon>Exobasidiomycetes</taxon>
        <taxon>Microstromatales</taxon>
        <taxon>Microstromatales incertae sedis</taxon>
        <taxon>Pseudomicrostroma</taxon>
    </lineage>
</organism>